<sequence length="115" mass="13191">MGESELLPYLHAGKIIEQYLGVYYHEDFRCLRYVSFGMNKTGYYGLLFELFDDSGEGLESIYDYSSVEPDNLSGIEFGPFESFMNVLDAIRDVVKLDSNKYLISGQLDEEIIKTN</sequence>
<keyword evidence="2" id="KW-1185">Reference proteome</keyword>
<evidence type="ECO:0000313" key="1">
    <source>
        <dbReference type="EMBL" id="KOF02408.1"/>
    </source>
</evidence>
<reference evidence="2" key="1">
    <citation type="submission" date="2014-11" db="EMBL/GenBank/DDBJ databases">
        <title>Genome sequencing of Roseivirga sp. D-25.</title>
        <authorList>
            <person name="Selvaratnam C."/>
            <person name="Thevarajoo S."/>
            <person name="Goh K.M."/>
            <person name="Eee R."/>
            <person name="Chan K.-G."/>
            <person name="Chong C.S."/>
        </authorList>
    </citation>
    <scope>NUCLEOTIDE SEQUENCE [LARGE SCALE GENOMIC DNA]</scope>
    <source>
        <strain evidence="2">D-25</strain>
    </source>
</reference>
<protein>
    <submittedName>
        <fullName evidence="1">Uncharacterized protein</fullName>
    </submittedName>
</protein>
<dbReference type="AlphaFoldDB" id="A0A0L8AIY8"/>
<accession>A0A0L8AIY8</accession>
<proteinExistence type="predicted"/>
<organism evidence="1 2">
    <name type="scientific">Roseivirga seohaensis subsp. aquiponti</name>
    <dbReference type="NCBI Taxonomy" id="1566026"/>
    <lineage>
        <taxon>Bacteria</taxon>
        <taxon>Pseudomonadati</taxon>
        <taxon>Bacteroidota</taxon>
        <taxon>Cytophagia</taxon>
        <taxon>Cytophagales</taxon>
        <taxon>Roseivirgaceae</taxon>
        <taxon>Roseivirga</taxon>
    </lineage>
</organism>
<evidence type="ECO:0000313" key="2">
    <source>
        <dbReference type="Proteomes" id="UP000036908"/>
    </source>
</evidence>
<dbReference type="EMBL" id="JSVA01000013">
    <property type="protein sequence ID" value="KOF02408.1"/>
    <property type="molecule type" value="Genomic_DNA"/>
</dbReference>
<name>A0A0L8AIY8_9BACT</name>
<dbReference type="PATRIC" id="fig|1566026.4.peg.775"/>
<dbReference type="Proteomes" id="UP000036908">
    <property type="component" value="Unassembled WGS sequence"/>
</dbReference>
<comment type="caution">
    <text evidence="1">The sequence shown here is derived from an EMBL/GenBank/DDBJ whole genome shotgun (WGS) entry which is preliminary data.</text>
</comment>
<gene>
    <name evidence="1" type="ORF">OB69_12410</name>
</gene>